<keyword evidence="2" id="KW-1185">Reference proteome</keyword>
<proteinExistence type="predicted"/>
<evidence type="ECO:0000313" key="1">
    <source>
        <dbReference type="EMBL" id="KAF4404403.1"/>
    </source>
</evidence>
<accession>A0A7J6I9Z5</accession>
<evidence type="ECO:0000313" key="2">
    <source>
        <dbReference type="Proteomes" id="UP000583929"/>
    </source>
</evidence>
<protein>
    <submittedName>
        <fullName evidence="1">Uncharacterized protein</fullName>
    </submittedName>
</protein>
<dbReference type="SUPFAM" id="SSF51197">
    <property type="entry name" value="Clavaminate synthase-like"/>
    <property type="match status" value="1"/>
</dbReference>
<name>A0A7J6I9Z5_CANSA</name>
<feature type="non-terminal residue" evidence="1">
    <location>
        <position position="223"/>
    </location>
</feature>
<dbReference type="AlphaFoldDB" id="A0A7J6I9Z5"/>
<dbReference type="Gene3D" id="2.60.120.330">
    <property type="entry name" value="B-lactam Antibiotic, Isopenicillin N Synthase, Chain"/>
    <property type="match status" value="1"/>
</dbReference>
<dbReference type="InterPro" id="IPR027443">
    <property type="entry name" value="IPNS-like_sf"/>
</dbReference>
<organism evidence="1 2">
    <name type="scientific">Cannabis sativa</name>
    <name type="common">Hemp</name>
    <name type="synonym">Marijuana</name>
    <dbReference type="NCBI Taxonomy" id="3483"/>
    <lineage>
        <taxon>Eukaryota</taxon>
        <taxon>Viridiplantae</taxon>
        <taxon>Streptophyta</taxon>
        <taxon>Embryophyta</taxon>
        <taxon>Tracheophyta</taxon>
        <taxon>Spermatophyta</taxon>
        <taxon>Magnoliopsida</taxon>
        <taxon>eudicotyledons</taxon>
        <taxon>Gunneridae</taxon>
        <taxon>Pentapetalae</taxon>
        <taxon>rosids</taxon>
        <taxon>fabids</taxon>
        <taxon>Rosales</taxon>
        <taxon>Cannabaceae</taxon>
        <taxon>Cannabis</taxon>
    </lineage>
</organism>
<feature type="non-terminal residue" evidence="1">
    <location>
        <position position="1"/>
    </location>
</feature>
<sequence>LLESNTWVLNSHDHIINFLESIPIIDLLNSNNTAISLIRHAGEKWVVGCFLYRPIKSFESFDCIRALLGMGLRECRLCIRRECGLRGSLSLSLLVEHARKLWPHKSTIIINAITFGTNVIEKCKDKMNKVTENIMGLMFGPLGLTPEDTNILSPKLGGLNSYPTYPDPAKAMGLSAHTDTSFSLYYTKMTILLVSKSTKRGLSGCLCTQSTLHLQISPNGCFK</sequence>
<dbReference type="Proteomes" id="UP000583929">
    <property type="component" value="Unassembled WGS sequence"/>
</dbReference>
<gene>
    <name evidence="1" type="ORF">G4B88_014859</name>
</gene>
<comment type="caution">
    <text evidence="1">The sequence shown here is derived from an EMBL/GenBank/DDBJ whole genome shotgun (WGS) entry which is preliminary data.</text>
</comment>
<reference evidence="1 2" key="1">
    <citation type="journal article" date="2020" name="bioRxiv">
        <title>Sequence and annotation of 42 cannabis genomes reveals extensive copy number variation in cannabinoid synthesis and pathogen resistance genes.</title>
        <authorList>
            <person name="Mckernan K.J."/>
            <person name="Helbert Y."/>
            <person name="Kane L.T."/>
            <person name="Ebling H."/>
            <person name="Zhang L."/>
            <person name="Liu B."/>
            <person name="Eaton Z."/>
            <person name="Mclaughlin S."/>
            <person name="Kingan S."/>
            <person name="Baybayan P."/>
            <person name="Concepcion G."/>
            <person name="Jordan M."/>
            <person name="Riva A."/>
            <person name="Barbazuk W."/>
            <person name="Harkins T."/>
        </authorList>
    </citation>
    <scope>NUCLEOTIDE SEQUENCE [LARGE SCALE GENOMIC DNA]</scope>
    <source>
        <strain evidence="2">cv. Jamaican Lion 4</strain>
        <tissue evidence="1">Leaf</tissue>
    </source>
</reference>
<dbReference type="EMBL" id="JAATIQ010000002">
    <property type="protein sequence ID" value="KAF4404403.1"/>
    <property type="molecule type" value="Genomic_DNA"/>
</dbReference>